<evidence type="ECO:0000313" key="5">
    <source>
        <dbReference type="EMBL" id="AMD91168.1"/>
    </source>
</evidence>
<dbReference type="KEGG" id="dfi:AXF13_14120"/>
<dbReference type="InterPro" id="IPR010992">
    <property type="entry name" value="IHF-like_DNA-bd_dom_sf"/>
</dbReference>
<dbReference type="GO" id="GO:0030261">
    <property type="term" value="P:chromosome condensation"/>
    <property type="evidence" value="ECO:0007669"/>
    <property type="project" value="UniProtKB-KW"/>
</dbReference>
<accession>A0A0X8JML3</accession>
<comment type="similarity">
    <text evidence="1 4">Belongs to the bacterial histone-like protein family.</text>
</comment>
<sequence length="91" mass="9549">MTKAELVEKIHAKAGLPTKAKAEEALDAVVASLREALADGESVTFTGFGSFKVVARAARKGRNPRTGKEITIPASKVAKFTPGKGLKDAIK</sequence>
<evidence type="ECO:0000313" key="6">
    <source>
        <dbReference type="Proteomes" id="UP000069241"/>
    </source>
</evidence>
<dbReference type="PROSITE" id="PS00045">
    <property type="entry name" value="HISTONE_LIKE"/>
    <property type="match status" value="1"/>
</dbReference>
<dbReference type="SUPFAM" id="SSF47729">
    <property type="entry name" value="IHF-like DNA-binding proteins"/>
    <property type="match status" value="1"/>
</dbReference>
<dbReference type="STRING" id="44742.AXF13_14120"/>
<protein>
    <submittedName>
        <fullName evidence="5">DNA-binding protein</fullName>
    </submittedName>
</protein>
<keyword evidence="3 5" id="KW-0238">DNA-binding</keyword>
<dbReference type="SMART" id="SM00411">
    <property type="entry name" value="BHL"/>
    <property type="match status" value="1"/>
</dbReference>
<dbReference type="Gene3D" id="4.10.520.10">
    <property type="entry name" value="IHF-like DNA-binding proteins"/>
    <property type="match status" value="1"/>
</dbReference>
<evidence type="ECO:0000256" key="1">
    <source>
        <dbReference type="ARBA" id="ARBA00010529"/>
    </source>
</evidence>
<dbReference type="PRINTS" id="PR01727">
    <property type="entry name" value="DNABINDINGHU"/>
</dbReference>
<dbReference type="RefSeq" id="WP_008682784.1">
    <property type="nucleotide sequence ID" value="NZ_CP014229.1"/>
</dbReference>
<dbReference type="InterPro" id="IPR020816">
    <property type="entry name" value="Histone-like_DNA-bd_CS"/>
</dbReference>
<dbReference type="AlphaFoldDB" id="A0A0X8JML3"/>
<organism evidence="5 6">
    <name type="scientific">Desulfovibrio fairfieldensis</name>
    <dbReference type="NCBI Taxonomy" id="44742"/>
    <lineage>
        <taxon>Bacteria</taxon>
        <taxon>Pseudomonadati</taxon>
        <taxon>Thermodesulfobacteriota</taxon>
        <taxon>Desulfovibrionia</taxon>
        <taxon>Desulfovibrionales</taxon>
        <taxon>Desulfovibrionaceae</taxon>
        <taxon>Desulfovibrio</taxon>
    </lineage>
</organism>
<dbReference type="GO" id="GO:0003677">
    <property type="term" value="F:DNA binding"/>
    <property type="evidence" value="ECO:0007669"/>
    <property type="project" value="UniProtKB-KW"/>
</dbReference>
<dbReference type="Pfam" id="PF00216">
    <property type="entry name" value="Bac_DNA_binding"/>
    <property type="match status" value="1"/>
</dbReference>
<keyword evidence="2" id="KW-0226">DNA condensation</keyword>
<dbReference type="CDD" id="cd13831">
    <property type="entry name" value="HU"/>
    <property type="match status" value="1"/>
</dbReference>
<dbReference type="Proteomes" id="UP000069241">
    <property type="component" value="Chromosome"/>
</dbReference>
<dbReference type="EMBL" id="CP014229">
    <property type="protein sequence ID" value="AMD91168.1"/>
    <property type="molecule type" value="Genomic_DNA"/>
</dbReference>
<dbReference type="PANTHER" id="PTHR33175">
    <property type="entry name" value="DNA-BINDING PROTEIN HU"/>
    <property type="match status" value="1"/>
</dbReference>
<dbReference type="GO" id="GO:0030527">
    <property type="term" value="F:structural constituent of chromatin"/>
    <property type="evidence" value="ECO:0007669"/>
    <property type="project" value="InterPro"/>
</dbReference>
<gene>
    <name evidence="5" type="ORF">AXF13_14120</name>
</gene>
<keyword evidence="6" id="KW-1185">Reference proteome</keyword>
<evidence type="ECO:0000256" key="2">
    <source>
        <dbReference type="ARBA" id="ARBA00023067"/>
    </source>
</evidence>
<evidence type="ECO:0000256" key="3">
    <source>
        <dbReference type="ARBA" id="ARBA00023125"/>
    </source>
</evidence>
<reference evidence="6" key="1">
    <citation type="submission" date="2016-02" db="EMBL/GenBank/DDBJ databases">
        <authorList>
            <person name="Holder M.E."/>
            <person name="Ajami N.J."/>
            <person name="Petrosino J.F."/>
        </authorList>
    </citation>
    <scope>NUCLEOTIDE SEQUENCE [LARGE SCALE GENOMIC DNA]</scope>
    <source>
        <strain evidence="6">CCUG 45958</strain>
    </source>
</reference>
<dbReference type="PANTHER" id="PTHR33175:SF3">
    <property type="entry name" value="DNA-BINDING PROTEIN HU-BETA"/>
    <property type="match status" value="1"/>
</dbReference>
<proteinExistence type="inferred from homology"/>
<name>A0A0X8JML3_9BACT</name>
<evidence type="ECO:0000256" key="4">
    <source>
        <dbReference type="RuleBase" id="RU003939"/>
    </source>
</evidence>
<dbReference type="InterPro" id="IPR000119">
    <property type="entry name" value="Hist_DNA-bd"/>
</dbReference>